<name>A0A160N3G0_9GAMM</name>
<accession>A0A160N3G0</accession>
<feature type="chain" id="PRO_5007818630" description="Porin" evidence="2">
    <location>
        <begin position="25"/>
        <end position="469"/>
    </location>
</feature>
<evidence type="ECO:0000313" key="3">
    <source>
        <dbReference type="EMBL" id="AND70400.1"/>
    </source>
</evidence>
<feature type="signal peptide" evidence="2">
    <location>
        <begin position="1"/>
        <end position="24"/>
    </location>
</feature>
<dbReference type="Gene3D" id="2.40.160.10">
    <property type="entry name" value="Porin"/>
    <property type="match status" value="1"/>
</dbReference>
<dbReference type="Proteomes" id="UP000077255">
    <property type="component" value="Chromosome"/>
</dbReference>
<keyword evidence="4" id="KW-1185">Reference proteome</keyword>
<evidence type="ECO:0000256" key="1">
    <source>
        <dbReference type="SAM" id="MobiDB-lite"/>
    </source>
</evidence>
<gene>
    <name evidence="3" type="ORF">ATSB10_29460</name>
</gene>
<evidence type="ECO:0000313" key="4">
    <source>
        <dbReference type="Proteomes" id="UP000077255"/>
    </source>
</evidence>
<evidence type="ECO:0000256" key="2">
    <source>
        <dbReference type="SAM" id="SignalP"/>
    </source>
</evidence>
<dbReference type="RefSeq" id="WP_236886430.1">
    <property type="nucleotide sequence ID" value="NZ_CP014841.1"/>
</dbReference>
<reference evidence="3 4" key="1">
    <citation type="submission" date="2016-02" db="EMBL/GenBank/DDBJ databases">
        <title>Complete genome sequencing and analysis of ATSB10, Dyella thiooxydans isolated from rhizosphere soil of sunflower (Helianthus annuus L.).</title>
        <authorList>
            <person name="Lee Y."/>
            <person name="Hwangbo K."/>
            <person name="Chung H."/>
            <person name="Yoo J."/>
            <person name="Kim K.Y."/>
            <person name="Sa T.M."/>
            <person name="Um Y."/>
            <person name="Madhaiyan M."/>
        </authorList>
    </citation>
    <scope>NUCLEOTIDE SEQUENCE [LARGE SCALE GENOMIC DNA]</scope>
    <source>
        <strain evidence="3 4">ATSB10</strain>
    </source>
</reference>
<dbReference type="STRING" id="445710.ATSB10_29460"/>
<evidence type="ECO:0008006" key="5">
    <source>
        <dbReference type="Google" id="ProtNLM"/>
    </source>
</evidence>
<protein>
    <recommendedName>
        <fullName evidence="5">Porin</fullName>
    </recommendedName>
</protein>
<keyword evidence="2" id="KW-0732">Signal</keyword>
<dbReference type="AlphaFoldDB" id="A0A160N3G0"/>
<proteinExistence type="predicted"/>
<dbReference type="InterPro" id="IPR023614">
    <property type="entry name" value="Porin_dom_sf"/>
</dbReference>
<dbReference type="PATRIC" id="fig|445710.3.peg.2942"/>
<dbReference type="EMBL" id="CP014841">
    <property type="protein sequence ID" value="AND70400.1"/>
    <property type="molecule type" value="Genomic_DNA"/>
</dbReference>
<feature type="compositionally biased region" description="Low complexity" evidence="1">
    <location>
        <begin position="62"/>
        <end position="79"/>
    </location>
</feature>
<feature type="region of interest" description="Disordered" evidence="1">
    <location>
        <begin position="62"/>
        <end position="94"/>
    </location>
</feature>
<dbReference type="KEGG" id="dtx:ATSB10_29460"/>
<organism evidence="3 4">
    <name type="scientific">Dyella thiooxydans</name>
    <dbReference type="NCBI Taxonomy" id="445710"/>
    <lineage>
        <taxon>Bacteria</taxon>
        <taxon>Pseudomonadati</taxon>
        <taxon>Pseudomonadota</taxon>
        <taxon>Gammaproteobacteria</taxon>
        <taxon>Lysobacterales</taxon>
        <taxon>Rhodanobacteraceae</taxon>
        <taxon>Dyella</taxon>
    </lineage>
</organism>
<dbReference type="SUPFAM" id="SSF56935">
    <property type="entry name" value="Porins"/>
    <property type="match status" value="1"/>
</dbReference>
<sequence>MKRNPMFFAVAVALGLAVAGPSFAATKQKTDVKALQALIEKQQAQLDEQQKELAQMREALQQIQGNQQAQQQQIEKVASTPPPPPPAPSAFSSAPGVSVALHGFVSATAFSQDKSFTFGNGQNAEFPVPGSHGNTSGFDVRNTRFWLDFKGAKFNENWSGGGRIEMDFFGGFNGTGAYSLSQPTPRLRQAYMDLANASSGTTIRVGQQWDLLFPLDNVPASITHIAFPLGYGTGMIGWRFPGVVMMQDLNHGSDGPKWRLDLGAFEGSWNGPGDNVNYLTGGNAGFRPQLQARLHVQDKDWLAYFVAHYSQIDLRGVDGTAATPIATKIDSQGFEVGGNWHPGNWMFKGNVYTGKGMGQVFGGLVQFGDIKENGGFLQAGYKFTPNWSANAFYGYSKPKRSDVVAWLGHGSVGRLENRQSALNLIYTSGAYELGLEYMYSELDSTSAADPTATTTTKANQVSLSAKYNF</sequence>